<feature type="chain" id="PRO_5046742275" evidence="2">
    <location>
        <begin position="28"/>
        <end position="420"/>
    </location>
</feature>
<feature type="region of interest" description="Disordered" evidence="1">
    <location>
        <begin position="32"/>
        <end position="67"/>
    </location>
</feature>
<evidence type="ECO:0000313" key="4">
    <source>
        <dbReference type="Proteomes" id="UP001652409"/>
    </source>
</evidence>
<sequence>MKRKMMIALLMAASLCTVSVVSVPVIAQETAGTQEAAQTEETAEAQETAVTENTEEAQPADPHASTTLSDNIYDFQLKMGEDICQFPMTYEAFTALGWQLSGVEEDESVPSNSYYMIDFEKEGLRIGAEAINLGINQAPVSQCLIGSVTVDASSSYGVDLSKMPVELAGGIQMGTSTVDDIKAAYGDPSDVYEGDYYTQMTYSKDTYERVELYVYKDDNTLKKVDVRNFSEPEDFEKGEVDTSTPDVVSDYQAPQELGSDMLDPVVEYCGDLYQLPAPVSAFEANGWVIQDAAEDAYVEGGGLEFIDMMKNNQSVSFSIYNKTSNAVTLSNCFVTELEVGNYDSDSLSLKLSGGFTLGASKSDLMAAAQEKGYLYDEENGYLTIYESEDTKIDTRAQFWFNEDEDPDTAAAVTYKNYNLQ</sequence>
<feature type="compositionally biased region" description="Low complexity" evidence="1">
    <location>
        <begin position="32"/>
        <end position="52"/>
    </location>
</feature>
<protein>
    <submittedName>
        <fullName evidence="3">Uncharacterized protein</fullName>
    </submittedName>
</protein>
<evidence type="ECO:0000313" key="3">
    <source>
        <dbReference type="EMBL" id="MCU6765063.1"/>
    </source>
</evidence>
<reference evidence="3 4" key="1">
    <citation type="journal article" date="2021" name="ISME Commun">
        <title>Automated analysis of genomic sequences facilitates high-throughput and comprehensive description of bacteria.</title>
        <authorList>
            <person name="Hitch T.C.A."/>
        </authorList>
    </citation>
    <scope>NUCLEOTIDE SEQUENCE [LARGE SCALE GENOMIC DNA]</scope>
    <source>
        <strain evidence="3 4">Sanger_23</strain>
    </source>
</reference>
<accession>A0ABT2TS41</accession>
<feature type="signal peptide" evidence="2">
    <location>
        <begin position="1"/>
        <end position="27"/>
    </location>
</feature>
<dbReference type="Proteomes" id="UP001652409">
    <property type="component" value="Unassembled WGS sequence"/>
</dbReference>
<comment type="caution">
    <text evidence="3">The sequence shown here is derived from an EMBL/GenBank/DDBJ whole genome shotgun (WGS) entry which is preliminary data.</text>
</comment>
<keyword evidence="2" id="KW-0732">Signal</keyword>
<keyword evidence="4" id="KW-1185">Reference proteome</keyword>
<gene>
    <name evidence="3" type="ORF">OCV61_06500</name>
</gene>
<proteinExistence type="predicted"/>
<name>A0ABT2TS41_9FIRM</name>
<dbReference type="EMBL" id="JAOQJL010000010">
    <property type="protein sequence ID" value="MCU6765063.1"/>
    <property type="molecule type" value="Genomic_DNA"/>
</dbReference>
<evidence type="ECO:0000256" key="2">
    <source>
        <dbReference type="SAM" id="SignalP"/>
    </source>
</evidence>
<organism evidence="3 4">
    <name type="scientific">Blautia ammoniilytica</name>
    <dbReference type="NCBI Taxonomy" id="2981782"/>
    <lineage>
        <taxon>Bacteria</taxon>
        <taxon>Bacillati</taxon>
        <taxon>Bacillota</taxon>
        <taxon>Clostridia</taxon>
        <taxon>Lachnospirales</taxon>
        <taxon>Lachnospiraceae</taxon>
        <taxon>Blautia</taxon>
    </lineage>
</organism>
<evidence type="ECO:0000256" key="1">
    <source>
        <dbReference type="SAM" id="MobiDB-lite"/>
    </source>
</evidence>
<dbReference type="RefSeq" id="WP_158421136.1">
    <property type="nucleotide sequence ID" value="NZ_JAOQJL010000010.1"/>
</dbReference>